<organism evidence="1 2">
    <name type="scientific">Camellia lanceoleosa</name>
    <dbReference type="NCBI Taxonomy" id="1840588"/>
    <lineage>
        <taxon>Eukaryota</taxon>
        <taxon>Viridiplantae</taxon>
        <taxon>Streptophyta</taxon>
        <taxon>Embryophyta</taxon>
        <taxon>Tracheophyta</taxon>
        <taxon>Spermatophyta</taxon>
        <taxon>Magnoliopsida</taxon>
        <taxon>eudicotyledons</taxon>
        <taxon>Gunneridae</taxon>
        <taxon>Pentapetalae</taxon>
        <taxon>asterids</taxon>
        <taxon>Ericales</taxon>
        <taxon>Theaceae</taxon>
        <taxon>Camellia</taxon>
    </lineage>
</organism>
<sequence length="73" mass="8466">MVQTKEPNPKSHSLLSLYLARTLFSGNPRRPELLLTSPESQSAIIVAVEVPWKKKWQAAVQVRRWMEILLRLK</sequence>
<dbReference type="EMBL" id="CM045760">
    <property type="protein sequence ID" value="KAI8027532.1"/>
    <property type="molecule type" value="Genomic_DNA"/>
</dbReference>
<reference evidence="1 2" key="1">
    <citation type="journal article" date="2022" name="Plant J.">
        <title>Chromosome-level genome of Camellia lanceoleosa provides a valuable resource for understanding genome evolution and self-incompatibility.</title>
        <authorList>
            <person name="Gong W."/>
            <person name="Xiao S."/>
            <person name="Wang L."/>
            <person name="Liao Z."/>
            <person name="Chang Y."/>
            <person name="Mo W."/>
            <person name="Hu G."/>
            <person name="Li W."/>
            <person name="Zhao G."/>
            <person name="Zhu H."/>
            <person name="Hu X."/>
            <person name="Ji K."/>
            <person name="Xiang X."/>
            <person name="Song Q."/>
            <person name="Yuan D."/>
            <person name="Jin S."/>
            <person name="Zhang L."/>
        </authorList>
    </citation>
    <scope>NUCLEOTIDE SEQUENCE [LARGE SCALE GENOMIC DNA]</scope>
    <source>
        <strain evidence="1">SQ_2022a</strain>
    </source>
</reference>
<accession>A0ACC0IQ63</accession>
<keyword evidence="2" id="KW-1185">Reference proteome</keyword>
<evidence type="ECO:0000313" key="1">
    <source>
        <dbReference type="EMBL" id="KAI8027532.1"/>
    </source>
</evidence>
<gene>
    <name evidence="1" type="ORF">LOK49_LG02G03008</name>
</gene>
<protein>
    <submittedName>
        <fullName evidence="1">Uncharacterized protein</fullName>
    </submittedName>
</protein>
<name>A0ACC0IQ63_9ERIC</name>
<dbReference type="Proteomes" id="UP001060215">
    <property type="component" value="Chromosome 3"/>
</dbReference>
<proteinExistence type="predicted"/>
<evidence type="ECO:0000313" key="2">
    <source>
        <dbReference type="Proteomes" id="UP001060215"/>
    </source>
</evidence>
<comment type="caution">
    <text evidence="1">The sequence shown here is derived from an EMBL/GenBank/DDBJ whole genome shotgun (WGS) entry which is preliminary data.</text>
</comment>